<organism evidence="2 3">
    <name type="scientific">Phanerochaete carnosa (strain HHB-10118-sp)</name>
    <name type="common">White-rot fungus</name>
    <name type="synonym">Peniophora carnosa</name>
    <dbReference type="NCBI Taxonomy" id="650164"/>
    <lineage>
        <taxon>Eukaryota</taxon>
        <taxon>Fungi</taxon>
        <taxon>Dikarya</taxon>
        <taxon>Basidiomycota</taxon>
        <taxon>Agaricomycotina</taxon>
        <taxon>Agaricomycetes</taxon>
        <taxon>Polyporales</taxon>
        <taxon>Phanerochaetaceae</taxon>
        <taxon>Phanerochaete</taxon>
    </lineage>
</organism>
<keyword evidence="3" id="KW-1185">Reference proteome</keyword>
<feature type="compositionally biased region" description="Basic and acidic residues" evidence="1">
    <location>
        <begin position="184"/>
        <end position="231"/>
    </location>
</feature>
<dbReference type="InParanoid" id="K5WW39"/>
<dbReference type="AlphaFoldDB" id="K5WW39"/>
<evidence type="ECO:0000313" key="3">
    <source>
        <dbReference type="Proteomes" id="UP000008370"/>
    </source>
</evidence>
<name>K5WW39_PHACS</name>
<dbReference type="HOGENOM" id="CLU_1070007_0_0_1"/>
<accession>K5WW39</accession>
<feature type="region of interest" description="Disordered" evidence="1">
    <location>
        <begin position="1"/>
        <end position="35"/>
    </location>
</feature>
<proteinExistence type="predicted"/>
<gene>
    <name evidence="2" type="ORF">PHACADRAFT_185569</name>
</gene>
<dbReference type="GeneID" id="18910289"/>
<dbReference type="OrthoDB" id="5531344at2759"/>
<dbReference type="STRING" id="650164.K5WW39"/>
<dbReference type="EMBL" id="JH930473">
    <property type="protein sequence ID" value="EKM54677.1"/>
    <property type="molecule type" value="Genomic_DNA"/>
</dbReference>
<feature type="region of interest" description="Disordered" evidence="1">
    <location>
        <begin position="163"/>
        <end position="243"/>
    </location>
</feature>
<sequence length="260" mass="29580">MPLQTVQLHAAPAQSQQHVAPQPKARTPTPPPPPPHRCNWDIIMKQFLQSAGLTQALRGFESDMLVMSSEWEQEKVPAALSVLHEDLNNLHNTEAEDGSQPFSLPEASLDERKLEHASFRKDIEPRTPSRITRDISRFLAQNRARNDLSNRNEFLLSLAEKKRKVRESNSDAETIGPEPSCARTDARTQNRDVQMKYDIVKNEDGPLRKTLKREQESKPLEPKSDTPEAKTDSTPTAERYPALSERLHNIETHVAVRYAW</sequence>
<dbReference type="RefSeq" id="XP_007397360.1">
    <property type="nucleotide sequence ID" value="XM_007397298.1"/>
</dbReference>
<reference evidence="2 3" key="1">
    <citation type="journal article" date="2012" name="BMC Genomics">
        <title>Comparative genomics of the white-rot fungi, Phanerochaete carnosa and P. chrysosporium, to elucidate the genetic basis of the distinct wood types they colonize.</title>
        <authorList>
            <person name="Suzuki H."/>
            <person name="MacDonald J."/>
            <person name="Syed K."/>
            <person name="Salamov A."/>
            <person name="Hori C."/>
            <person name="Aerts A."/>
            <person name="Henrissat B."/>
            <person name="Wiebenga A."/>
            <person name="vanKuyk P.A."/>
            <person name="Barry K."/>
            <person name="Lindquist E."/>
            <person name="LaButti K."/>
            <person name="Lapidus A."/>
            <person name="Lucas S."/>
            <person name="Coutinho P."/>
            <person name="Gong Y."/>
            <person name="Samejima M."/>
            <person name="Mahadevan R."/>
            <person name="Abou-Zaid M."/>
            <person name="de Vries R.P."/>
            <person name="Igarashi K."/>
            <person name="Yadav J.S."/>
            <person name="Grigoriev I.V."/>
            <person name="Master E.R."/>
        </authorList>
    </citation>
    <scope>NUCLEOTIDE SEQUENCE [LARGE SCALE GENOMIC DNA]</scope>
    <source>
        <strain evidence="2 3">HHB-10118-sp</strain>
    </source>
</reference>
<protein>
    <recommendedName>
        <fullName evidence="4">LisH domain-containing protein</fullName>
    </recommendedName>
</protein>
<evidence type="ECO:0000313" key="2">
    <source>
        <dbReference type="EMBL" id="EKM54677.1"/>
    </source>
</evidence>
<feature type="compositionally biased region" description="Polar residues" evidence="1">
    <location>
        <begin position="1"/>
        <end position="19"/>
    </location>
</feature>
<dbReference type="Proteomes" id="UP000008370">
    <property type="component" value="Unassembled WGS sequence"/>
</dbReference>
<dbReference type="KEGG" id="pco:PHACADRAFT_185569"/>
<evidence type="ECO:0008006" key="4">
    <source>
        <dbReference type="Google" id="ProtNLM"/>
    </source>
</evidence>
<evidence type="ECO:0000256" key="1">
    <source>
        <dbReference type="SAM" id="MobiDB-lite"/>
    </source>
</evidence>